<reference evidence="3" key="1">
    <citation type="submission" date="2016-11" db="EMBL/GenBank/DDBJ databases">
        <authorList>
            <person name="Varghese N."/>
            <person name="Submissions S."/>
        </authorList>
    </citation>
    <scope>NUCLEOTIDE SEQUENCE [LARGE SCALE GENOMIC DNA]</scope>
    <source>
        <strain evidence="3">DSM 19055</strain>
    </source>
</reference>
<evidence type="ECO:0000256" key="1">
    <source>
        <dbReference type="SAM" id="SignalP"/>
    </source>
</evidence>
<dbReference type="Proteomes" id="UP000184047">
    <property type="component" value="Unassembled WGS sequence"/>
</dbReference>
<dbReference type="EMBL" id="FQWT01000001">
    <property type="protein sequence ID" value="SHG74895.1"/>
    <property type="molecule type" value="Genomic_DNA"/>
</dbReference>
<gene>
    <name evidence="2" type="ORF">SAMN05421866_1404</name>
</gene>
<protein>
    <submittedName>
        <fullName evidence="2">Uncharacterized protein</fullName>
    </submittedName>
</protein>
<organism evidence="2 3">
    <name type="scientific">Chryseobacterium oranimense</name>
    <dbReference type="NCBI Taxonomy" id="421058"/>
    <lineage>
        <taxon>Bacteria</taxon>
        <taxon>Pseudomonadati</taxon>
        <taxon>Bacteroidota</taxon>
        <taxon>Flavobacteriia</taxon>
        <taxon>Flavobacteriales</taxon>
        <taxon>Weeksellaceae</taxon>
        <taxon>Chryseobacterium group</taxon>
        <taxon>Chryseobacterium</taxon>
    </lineage>
</organism>
<keyword evidence="1" id="KW-0732">Signal</keyword>
<evidence type="ECO:0000313" key="2">
    <source>
        <dbReference type="EMBL" id="SHG74895.1"/>
    </source>
</evidence>
<dbReference type="RefSeq" id="WP_073061183.1">
    <property type="nucleotide sequence ID" value="NZ_FQWT01000001.1"/>
</dbReference>
<dbReference type="AlphaFoldDB" id="A0A1M5MCE6"/>
<sequence length="410" mass="42939">MLKKLFPAFLLVGSFSFAQVGVNTSIPNATLDVVGNPADTSKFDGIIAPRITGDQLNAKNYTSLQTGSLVYVTAAGALTGQTADVNSQGYYYFNGDLNKWVKLNSGIISSPWNIQNTANPSTANTQNIYQNGKVGIGFTAADAVSDRQFEVKGDMKAQYGSGTNYFGIDTNLLGVGNGLYYSDNVDISASTTSSMFLARPGVSSMQSNYGNGGGSIATFSQATGGSFGLVASNLNQSVNASVWGISNGTIDNLTLSHNGINASSTDIVLEKTKGVTFSYKDATSTLQGNYTFPRTNGQANQALVTDGAGTLSWKDTSSLNAKIRTLASGTVAADDYTVLVTGNISLPAASTANQGKIYNLVNDTAATVTVNGTFRINGGNFTNYDLNNSNFGRAISVQSNGSAWVLISRY</sequence>
<dbReference type="STRING" id="421058.SAMN05421866_1404"/>
<keyword evidence="3" id="KW-1185">Reference proteome</keyword>
<feature type="signal peptide" evidence="1">
    <location>
        <begin position="1"/>
        <end position="18"/>
    </location>
</feature>
<dbReference type="OrthoDB" id="1242646at2"/>
<name>A0A1M5MCE6_9FLAO</name>
<accession>A0A1M5MCE6</accession>
<proteinExistence type="predicted"/>
<evidence type="ECO:0000313" key="3">
    <source>
        <dbReference type="Proteomes" id="UP000184047"/>
    </source>
</evidence>
<dbReference type="eggNOG" id="ENOG502Z9JP">
    <property type="taxonomic scope" value="Bacteria"/>
</dbReference>
<feature type="chain" id="PRO_5012341418" evidence="1">
    <location>
        <begin position="19"/>
        <end position="410"/>
    </location>
</feature>